<dbReference type="InterPro" id="IPR052971">
    <property type="entry name" value="TRP_calcium_channel"/>
</dbReference>
<organism evidence="5 6">
    <name type="scientific">Ceraceosorus bombacis</name>
    <dbReference type="NCBI Taxonomy" id="401625"/>
    <lineage>
        <taxon>Eukaryota</taxon>
        <taxon>Fungi</taxon>
        <taxon>Dikarya</taxon>
        <taxon>Basidiomycota</taxon>
        <taxon>Ustilaginomycotina</taxon>
        <taxon>Exobasidiomycetes</taxon>
        <taxon>Ceraceosorales</taxon>
        <taxon>Ceraceosoraceae</taxon>
        <taxon>Ceraceosorus</taxon>
    </lineage>
</organism>
<keyword evidence="3" id="KW-0812">Transmembrane</keyword>
<name>A0A0P1B8Q2_9BASI</name>
<feature type="compositionally biased region" description="Low complexity" evidence="2">
    <location>
        <begin position="420"/>
        <end position="431"/>
    </location>
</feature>
<dbReference type="InterPro" id="IPR056336">
    <property type="entry name" value="YVC1_C"/>
</dbReference>
<keyword evidence="6" id="KW-1185">Reference proteome</keyword>
<feature type="transmembrane region" description="Helical" evidence="3">
    <location>
        <begin position="121"/>
        <end position="138"/>
    </location>
</feature>
<feature type="coiled-coil region" evidence="1">
    <location>
        <begin position="484"/>
        <end position="518"/>
    </location>
</feature>
<protein>
    <submittedName>
        <fullName evidence="5">TRANSIENT RECEPTOR POTENTIAL ION CHANNEL PROTEIN</fullName>
    </submittedName>
</protein>
<dbReference type="STRING" id="401625.A0A0P1B8Q2"/>
<feature type="compositionally biased region" description="Basic and acidic residues" evidence="2">
    <location>
        <begin position="313"/>
        <end position="324"/>
    </location>
</feature>
<evidence type="ECO:0000256" key="1">
    <source>
        <dbReference type="SAM" id="Coils"/>
    </source>
</evidence>
<keyword evidence="1" id="KW-0175">Coiled coil</keyword>
<proteinExistence type="predicted"/>
<feature type="region of interest" description="Disordered" evidence="2">
    <location>
        <begin position="293"/>
        <end position="481"/>
    </location>
</feature>
<dbReference type="PANTHER" id="PTHR35859:SF6">
    <property type="entry name" value="ION TRANSPORT DOMAIN-CONTAINING PROTEIN"/>
    <property type="match status" value="1"/>
</dbReference>
<feature type="compositionally biased region" description="Basic and acidic residues" evidence="2">
    <location>
        <begin position="455"/>
        <end position="470"/>
    </location>
</feature>
<reference evidence="5 6" key="1">
    <citation type="submission" date="2014-09" db="EMBL/GenBank/DDBJ databases">
        <authorList>
            <person name="Magalhaes I.L.F."/>
            <person name="Oliveira U."/>
            <person name="Santos F.R."/>
            <person name="Vidigal T.H.D.A."/>
            <person name="Brescovit A.D."/>
            <person name="Santos A.J."/>
        </authorList>
    </citation>
    <scope>NUCLEOTIDE SEQUENCE [LARGE SCALE GENOMIC DNA]</scope>
</reference>
<dbReference type="PANTHER" id="PTHR35859">
    <property type="entry name" value="NONSELECTIVE CATION CHANNEL PROTEIN"/>
    <property type="match status" value="1"/>
</dbReference>
<feature type="domain" description="Calcium channel YVC1-like C-terminal transmembrane" evidence="4">
    <location>
        <begin position="34"/>
        <end position="258"/>
    </location>
</feature>
<feature type="transmembrane region" description="Helical" evidence="3">
    <location>
        <begin position="204"/>
        <end position="224"/>
    </location>
</feature>
<accession>A0A0P1B8Q2</accession>
<dbReference type="OrthoDB" id="2373987at2759"/>
<dbReference type="Pfam" id="PF23317">
    <property type="entry name" value="YVC1_C"/>
    <property type="match status" value="1"/>
</dbReference>
<feature type="transmembrane region" description="Helical" evidence="3">
    <location>
        <begin position="90"/>
        <end position="109"/>
    </location>
</feature>
<evidence type="ECO:0000313" key="5">
    <source>
        <dbReference type="EMBL" id="CEH11916.1"/>
    </source>
</evidence>
<evidence type="ECO:0000313" key="6">
    <source>
        <dbReference type="Proteomes" id="UP000054845"/>
    </source>
</evidence>
<evidence type="ECO:0000259" key="4">
    <source>
        <dbReference type="Pfam" id="PF23317"/>
    </source>
</evidence>
<keyword evidence="5" id="KW-0675">Receptor</keyword>
<sequence>MDWLGNSIHHLGLWICARRSSPASSASFCIVAFSWLGLRISGLVHSDALRCDLSFDCLAVGAILLCPRVASSLVQDNVILLALKAMFADFAFFMLLASICFSGFLYAFWSLSDKSEWTVGSIMWLMLKIWFGSSYIGFDTATDFSPIFGPPLMVFFAIMANTLLLTVLISLLSNTFTVVATNAAEEAMFQHACKTMLGVTTDALFSYIPPLNLIGVLVVLPASYVLTPRWLHKLNVALIRATHWPMLLLIRATQKRGLREGVELTASRASRAFSWMPLPRSGKSDMDIVDAVFCRPPPEDQGGTRDSLPTRHRNADMSFRERAKSGGPSSASLPSDPEGCSQGAERQAGYGAVETSGKQTTVPLHVDKASGTTRPSSREQETQTKDGKRSSSPSAASRALGNAQGGTFASASSRPDHSDPSPAFSLSSPLARIFSGGGGGRRGGRNAAVSPLRQARPDNDAAADARHFTDEDGDGEGASTRDLFVALSERLDQQEKRSRRIEELLVSAKADRAEEEAQQASSSG</sequence>
<keyword evidence="3" id="KW-1133">Transmembrane helix</keyword>
<evidence type="ECO:0000256" key="2">
    <source>
        <dbReference type="SAM" id="MobiDB-lite"/>
    </source>
</evidence>
<feature type="compositionally biased region" description="Basic and acidic residues" evidence="2">
    <location>
        <begin position="376"/>
        <end position="389"/>
    </location>
</feature>
<feature type="transmembrane region" description="Helical" evidence="3">
    <location>
        <begin position="20"/>
        <end position="41"/>
    </location>
</feature>
<dbReference type="Proteomes" id="UP000054845">
    <property type="component" value="Unassembled WGS sequence"/>
</dbReference>
<dbReference type="AlphaFoldDB" id="A0A0P1B8Q2"/>
<evidence type="ECO:0000256" key="3">
    <source>
        <dbReference type="SAM" id="Phobius"/>
    </source>
</evidence>
<feature type="compositionally biased region" description="Low complexity" evidence="2">
    <location>
        <begin position="390"/>
        <end position="399"/>
    </location>
</feature>
<keyword evidence="3" id="KW-0472">Membrane</keyword>
<dbReference type="EMBL" id="CCYA01000065">
    <property type="protein sequence ID" value="CEH11916.1"/>
    <property type="molecule type" value="Genomic_DNA"/>
</dbReference>
<feature type="transmembrane region" description="Helical" evidence="3">
    <location>
        <begin position="150"/>
        <end position="172"/>
    </location>
</feature>